<evidence type="ECO:0000259" key="1">
    <source>
        <dbReference type="Pfam" id="PF22294"/>
    </source>
</evidence>
<comment type="caution">
    <text evidence="2">The sequence shown here is derived from an EMBL/GenBank/DDBJ whole genome shotgun (WGS) entry which is preliminary data.</text>
</comment>
<feature type="domain" description="DUF6966" evidence="1">
    <location>
        <begin position="16"/>
        <end position="68"/>
    </location>
</feature>
<dbReference type="Pfam" id="PF22294">
    <property type="entry name" value="DUF6966"/>
    <property type="match status" value="1"/>
</dbReference>
<gene>
    <name evidence="2" type="ORF">COV74_03535</name>
</gene>
<proteinExistence type="predicted"/>
<evidence type="ECO:0000313" key="3">
    <source>
        <dbReference type="Proteomes" id="UP000230859"/>
    </source>
</evidence>
<dbReference type="Proteomes" id="UP000230859">
    <property type="component" value="Unassembled WGS sequence"/>
</dbReference>
<accession>A0A2H0LQN6</accession>
<dbReference type="EMBL" id="PCVY01000033">
    <property type="protein sequence ID" value="PIQ86753.1"/>
    <property type="molecule type" value="Genomic_DNA"/>
</dbReference>
<reference evidence="2 3" key="1">
    <citation type="submission" date="2017-09" db="EMBL/GenBank/DDBJ databases">
        <title>Depth-based differentiation of microbial function through sediment-hosted aquifers and enrichment of novel symbionts in the deep terrestrial subsurface.</title>
        <authorList>
            <person name="Probst A.J."/>
            <person name="Ladd B."/>
            <person name="Jarett J.K."/>
            <person name="Geller-Mcgrath D.E."/>
            <person name="Sieber C.M."/>
            <person name="Emerson J.B."/>
            <person name="Anantharaman K."/>
            <person name="Thomas B.C."/>
            <person name="Malmstrom R."/>
            <person name="Stieglmeier M."/>
            <person name="Klingl A."/>
            <person name="Woyke T."/>
            <person name="Ryan C.M."/>
            <person name="Banfield J.F."/>
        </authorList>
    </citation>
    <scope>NUCLEOTIDE SEQUENCE [LARGE SCALE GENOMIC DNA]</scope>
    <source>
        <strain evidence="2">CG11_big_fil_rev_8_21_14_0_20_45_26</strain>
    </source>
</reference>
<dbReference type="AlphaFoldDB" id="A0A2H0LQN6"/>
<evidence type="ECO:0000313" key="2">
    <source>
        <dbReference type="EMBL" id="PIQ86753.1"/>
    </source>
</evidence>
<name>A0A2H0LQN6_9BACT</name>
<protein>
    <recommendedName>
        <fullName evidence="1">DUF6966 domain-containing protein</fullName>
    </recommendedName>
</protein>
<sequence>MKLERLLKQLYELLDKHGIDTWAVRIKQVRDRLGNCSDDSVVEDLKKFFQGAGTLDDLVILQSNGHRIEKKEEKKVNKYLEYLIQEIKNCF</sequence>
<dbReference type="InterPro" id="IPR054239">
    <property type="entry name" value="DUF6966"/>
</dbReference>
<organism evidence="2 3">
    <name type="scientific">Candidatus Abzuiibacterium crystallinum</name>
    <dbReference type="NCBI Taxonomy" id="1974748"/>
    <lineage>
        <taxon>Bacteria</taxon>
        <taxon>Pseudomonadati</taxon>
        <taxon>Candidatus Omnitrophota</taxon>
        <taxon>Candidatus Abzuiibacterium</taxon>
    </lineage>
</organism>